<name>A0A0G1U1Z1_9BACT</name>
<dbReference type="PANTHER" id="PTHR40036">
    <property type="entry name" value="MACROCIN O-METHYLTRANSFERASE"/>
    <property type="match status" value="1"/>
</dbReference>
<evidence type="ECO:0000313" key="2">
    <source>
        <dbReference type="Proteomes" id="UP000034739"/>
    </source>
</evidence>
<dbReference type="PANTHER" id="PTHR40036:SF1">
    <property type="entry name" value="MACROCIN O-METHYLTRANSFERASE"/>
    <property type="match status" value="1"/>
</dbReference>
<dbReference type="Proteomes" id="UP000034739">
    <property type="component" value="Unassembled WGS sequence"/>
</dbReference>
<organism evidence="1 2">
    <name type="scientific">Candidatus Gottesmanbacteria bacterium GW2011_GWA2_47_9</name>
    <dbReference type="NCBI Taxonomy" id="1618445"/>
    <lineage>
        <taxon>Bacteria</taxon>
        <taxon>Candidatus Gottesmaniibacteriota</taxon>
    </lineage>
</organism>
<dbReference type="AlphaFoldDB" id="A0A0G1U1Z1"/>
<dbReference type="Gene3D" id="3.40.50.150">
    <property type="entry name" value="Vaccinia Virus protein VP39"/>
    <property type="match status" value="1"/>
</dbReference>
<protein>
    <recommendedName>
        <fullName evidence="3">Class I SAM-dependent methyltransferase</fullName>
    </recommendedName>
</protein>
<dbReference type="EMBL" id="LCOY01000013">
    <property type="protein sequence ID" value="KKU88102.1"/>
    <property type="molecule type" value="Genomic_DNA"/>
</dbReference>
<evidence type="ECO:0008006" key="3">
    <source>
        <dbReference type="Google" id="ProtNLM"/>
    </source>
</evidence>
<comment type="caution">
    <text evidence="1">The sequence shown here is derived from an EMBL/GenBank/DDBJ whole genome shotgun (WGS) entry which is preliminary data.</text>
</comment>
<proteinExistence type="predicted"/>
<sequence length="202" mass="23066">MSQSVFVQAFLEAQRLFPPGSKTCLEFGVGKGGSYVWQVNQIVKNFKDTTLIGFDSWCGLPDETPGVWCPGRHIRGNFAHPKSIVLDELTKIGVKNDPRFMLVDGFFDKSLTKEVQQSISNLIFVNIDVDIHSSSILALDFIKPLLKENVILYWDDWKDPIDKYDGKWGEHLAWEQWSQKNPEVKTETIVIGGSNERYMRVL</sequence>
<dbReference type="InterPro" id="IPR029063">
    <property type="entry name" value="SAM-dependent_MTases_sf"/>
</dbReference>
<reference evidence="1 2" key="1">
    <citation type="journal article" date="2015" name="Nature">
        <title>rRNA introns, odd ribosomes, and small enigmatic genomes across a large radiation of phyla.</title>
        <authorList>
            <person name="Brown C.T."/>
            <person name="Hug L.A."/>
            <person name="Thomas B.C."/>
            <person name="Sharon I."/>
            <person name="Castelle C.J."/>
            <person name="Singh A."/>
            <person name="Wilkins M.J."/>
            <person name="Williams K.H."/>
            <person name="Banfield J.F."/>
        </authorList>
    </citation>
    <scope>NUCLEOTIDE SEQUENCE [LARGE SCALE GENOMIC DNA]</scope>
</reference>
<dbReference type="InterPro" id="IPR008884">
    <property type="entry name" value="TylF_MeTrfase"/>
</dbReference>
<accession>A0A0G1U1Z1</accession>
<evidence type="ECO:0000313" key="1">
    <source>
        <dbReference type="EMBL" id="KKU88102.1"/>
    </source>
</evidence>
<gene>
    <name evidence="1" type="ORF">UY16_C0013G0012</name>
</gene>